<evidence type="ECO:0000259" key="9">
    <source>
        <dbReference type="SMART" id="SM00479"/>
    </source>
</evidence>
<feature type="site" description="Important for substrate binding and specificity" evidence="8">
    <location>
        <position position="139"/>
    </location>
</feature>
<proteinExistence type="inferred from homology"/>
<dbReference type="AlphaFoldDB" id="A0YH17"/>
<dbReference type="InterPro" id="IPR013520">
    <property type="entry name" value="Ribonucl_H"/>
</dbReference>
<feature type="site" description="Important for substrate binding and specificity" evidence="8">
    <location>
        <position position="44"/>
    </location>
</feature>
<dbReference type="GO" id="GO:0003676">
    <property type="term" value="F:nucleic acid binding"/>
    <property type="evidence" value="ECO:0007669"/>
    <property type="project" value="InterPro"/>
</dbReference>
<keyword evidence="3 8" id="KW-0540">Nuclease</keyword>
<dbReference type="Pfam" id="PF00929">
    <property type="entry name" value="RNase_T"/>
    <property type="match status" value="1"/>
</dbReference>
<evidence type="ECO:0000313" key="11">
    <source>
        <dbReference type="Proteomes" id="UP000004931"/>
    </source>
</evidence>
<dbReference type="EMBL" id="AAVT01000013">
    <property type="protein sequence ID" value="EAW29892.1"/>
    <property type="molecule type" value="Genomic_DNA"/>
</dbReference>
<evidence type="ECO:0000313" key="10">
    <source>
        <dbReference type="EMBL" id="EAW29892.1"/>
    </source>
</evidence>
<keyword evidence="7 8" id="KW-0460">Magnesium</keyword>
<evidence type="ECO:0000256" key="6">
    <source>
        <dbReference type="ARBA" id="ARBA00022839"/>
    </source>
</evidence>
<dbReference type="InterPro" id="IPR036397">
    <property type="entry name" value="RNaseH_sf"/>
</dbReference>
<comment type="caution">
    <text evidence="10">The sequence shown here is derived from an EMBL/GenBank/DDBJ whole genome shotgun (WGS) entry which is preliminary data.</text>
</comment>
<evidence type="ECO:0000256" key="7">
    <source>
        <dbReference type="ARBA" id="ARBA00022842"/>
    </source>
</evidence>
<keyword evidence="2 8" id="KW-0819">tRNA processing</keyword>
<feature type="binding site" evidence="8">
    <location>
        <position position="40"/>
    </location>
    <ligand>
        <name>Mg(2+)</name>
        <dbReference type="ChEBI" id="CHEBI:18420"/>
        <label>2</label>
        <note>catalytic</note>
    </ligand>
</feature>
<keyword evidence="11" id="KW-1185">Reference proteome</keyword>
<keyword evidence="4 8" id="KW-0479">Metal-binding</keyword>
<dbReference type="InterPro" id="IPR005987">
    <property type="entry name" value="RNase_T"/>
</dbReference>
<dbReference type="FunFam" id="3.30.420.10:FF:000009">
    <property type="entry name" value="Ribonuclease T"/>
    <property type="match status" value="1"/>
</dbReference>
<dbReference type="Proteomes" id="UP000004931">
    <property type="component" value="Unassembled WGS sequence"/>
</dbReference>
<dbReference type="Gene3D" id="3.30.420.10">
    <property type="entry name" value="Ribonuclease H-like superfamily/Ribonuclease H"/>
    <property type="match status" value="1"/>
</dbReference>
<comment type="function">
    <text evidence="8">Trims short 3' overhangs of a variety of RNA species, leaving a one or two nucleotide 3' overhang. Responsible for the end-turnover of tRNA: specifically removes the terminal AMP residue from uncharged tRNA (tRNA-C-C-A). Also appears to be involved in tRNA biosynthesis.</text>
</comment>
<dbReference type="eggNOG" id="COG0847">
    <property type="taxonomic scope" value="Bacteria"/>
</dbReference>
<feature type="domain" description="Exonuclease" evidence="9">
    <location>
        <begin position="33"/>
        <end position="218"/>
    </location>
</feature>
<dbReference type="GO" id="GO:0045004">
    <property type="term" value="P:DNA replication proofreading"/>
    <property type="evidence" value="ECO:0007669"/>
    <property type="project" value="TreeGrafter"/>
</dbReference>
<accession>A0YH17</accession>
<dbReference type="EC" id="3.1.13.-" evidence="8"/>
<dbReference type="SMART" id="SM00479">
    <property type="entry name" value="EXOIII"/>
    <property type="match status" value="1"/>
</dbReference>
<sequence>MKQCNGKLLIDKRDSVSDRSENHPISNRFRGFLPVVIDVETGGFDCQTDAILEIAASTLTMNDEGIICIDKTFSFNVAPFEGANLEPAALEFTGIDPYHPFREADPEEVVFTDLLNAIRKQVKVHDCTRAVLVGHNAHFDHGFVMAAVERCQIKRNPFHPFSVFDTATLAGLAFGQTVLAKACQTAGISFNNAEAHSAAYDTGKTAELFCLIVNKWKDLGGWNIENDSMADMTND</sequence>
<evidence type="ECO:0000256" key="4">
    <source>
        <dbReference type="ARBA" id="ARBA00022723"/>
    </source>
</evidence>
<evidence type="ECO:0000256" key="3">
    <source>
        <dbReference type="ARBA" id="ARBA00022722"/>
    </source>
</evidence>
<dbReference type="GO" id="GO:0000287">
    <property type="term" value="F:magnesium ion binding"/>
    <property type="evidence" value="ECO:0007669"/>
    <property type="project" value="UniProtKB-UniRule"/>
</dbReference>
<dbReference type="GO" id="GO:0005829">
    <property type="term" value="C:cytosol"/>
    <property type="evidence" value="ECO:0007669"/>
    <property type="project" value="TreeGrafter"/>
</dbReference>
<dbReference type="STRING" id="247633.GP2143_11854"/>
<dbReference type="PANTHER" id="PTHR30231">
    <property type="entry name" value="DNA POLYMERASE III SUBUNIT EPSILON"/>
    <property type="match status" value="1"/>
</dbReference>
<feature type="binding site" evidence="8">
    <location>
        <position position="201"/>
    </location>
    <ligand>
        <name>Mg(2+)</name>
        <dbReference type="ChEBI" id="CHEBI:18420"/>
        <label>2</label>
        <note>catalytic</note>
    </ligand>
</feature>
<dbReference type="CDD" id="cd06134">
    <property type="entry name" value="RNaseT"/>
    <property type="match status" value="1"/>
</dbReference>
<evidence type="ECO:0000256" key="5">
    <source>
        <dbReference type="ARBA" id="ARBA00022801"/>
    </source>
</evidence>
<feature type="active site" description="Proton donor/acceptor" evidence="8">
    <location>
        <position position="196"/>
    </location>
</feature>
<dbReference type="HAMAP" id="MF_00157">
    <property type="entry name" value="RNase_T"/>
    <property type="match status" value="1"/>
</dbReference>
<gene>
    <name evidence="8" type="primary">rnt</name>
    <name evidence="10" type="ORF">GP2143_11854</name>
</gene>
<evidence type="ECO:0000256" key="1">
    <source>
        <dbReference type="ARBA" id="ARBA00011738"/>
    </source>
</evidence>
<protein>
    <recommendedName>
        <fullName evidence="8">Ribonuclease T</fullName>
        <ecNumber evidence="8">3.1.13.-</ecNumber>
    </recommendedName>
    <alternativeName>
        <fullName evidence="8">Exoribonuclease T</fullName>
        <shortName evidence="8">RNase T</shortName>
    </alternativeName>
</protein>
<feature type="site" description="Important for substrate binding and specificity" evidence="8">
    <location>
        <position position="92"/>
    </location>
</feature>
<keyword evidence="6 8" id="KW-0269">Exonuclease</keyword>
<dbReference type="GO" id="GO:0008408">
    <property type="term" value="F:3'-5' exonuclease activity"/>
    <property type="evidence" value="ECO:0007669"/>
    <property type="project" value="TreeGrafter"/>
</dbReference>
<dbReference type="InterPro" id="IPR012337">
    <property type="entry name" value="RNaseH-like_sf"/>
</dbReference>
<evidence type="ECO:0000256" key="8">
    <source>
        <dbReference type="HAMAP-Rule" id="MF_00157"/>
    </source>
</evidence>
<dbReference type="GO" id="GO:0008033">
    <property type="term" value="P:tRNA processing"/>
    <property type="evidence" value="ECO:0007669"/>
    <property type="project" value="UniProtKB-KW"/>
</dbReference>
<evidence type="ECO:0000256" key="2">
    <source>
        <dbReference type="ARBA" id="ARBA00022694"/>
    </source>
</evidence>
<dbReference type="NCBIfam" id="TIGR01298">
    <property type="entry name" value="RNaseT"/>
    <property type="match status" value="1"/>
</dbReference>
<feature type="site" description="Important for substrate binding and specificity" evidence="8">
    <location>
        <position position="161"/>
    </location>
</feature>
<organism evidence="10 11">
    <name type="scientific">marine gamma proteobacterium HTCC2143</name>
    <dbReference type="NCBI Taxonomy" id="247633"/>
    <lineage>
        <taxon>Bacteria</taxon>
        <taxon>Pseudomonadati</taxon>
        <taxon>Pseudomonadota</taxon>
        <taxon>Gammaproteobacteria</taxon>
        <taxon>Cellvibrionales</taxon>
        <taxon>Spongiibacteraceae</taxon>
        <taxon>BD1-7 clade</taxon>
    </lineage>
</organism>
<name>A0YH17_9GAMM</name>
<feature type="binding site" evidence="8">
    <location>
        <position position="38"/>
    </location>
    <ligand>
        <name>Mg(2+)</name>
        <dbReference type="ChEBI" id="CHEBI:18420"/>
        <label>2</label>
        <note>catalytic</note>
    </ligand>
</feature>
<comment type="subunit">
    <text evidence="1 8">Homodimer.</text>
</comment>
<reference evidence="10 11" key="1">
    <citation type="journal article" date="2010" name="J. Bacteriol.">
        <title>Genome sequence of the oligotrophic marine Gammaproteobacterium HTCC2143, isolated from the Oregon Coast.</title>
        <authorList>
            <person name="Oh H.M."/>
            <person name="Kang I."/>
            <person name="Ferriera S."/>
            <person name="Giovannoni S.J."/>
            <person name="Cho J.C."/>
        </authorList>
    </citation>
    <scope>NUCLEOTIDE SEQUENCE [LARGE SCALE GENOMIC DNA]</scope>
    <source>
        <strain evidence="10 11">HTCC2143</strain>
    </source>
</reference>
<comment type="similarity">
    <text evidence="8">Belongs to the RNase T family.</text>
</comment>
<keyword evidence="5 8" id="KW-0378">Hydrolase</keyword>
<dbReference type="PANTHER" id="PTHR30231:SF2">
    <property type="entry name" value="RIBONUCLEASE T"/>
    <property type="match status" value="1"/>
</dbReference>
<dbReference type="SUPFAM" id="SSF53098">
    <property type="entry name" value="Ribonuclease H-like"/>
    <property type="match status" value="1"/>
</dbReference>
<feature type="binding site" evidence="8">
    <location>
        <position position="196"/>
    </location>
    <ligand>
        <name>Mg(2+)</name>
        <dbReference type="ChEBI" id="CHEBI:18420"/>
        <label>2</label>
        <note>catalytic</note>
    </ligand>
</feature>
<feature type="binding site" evidence="8">
    <location>
        <position position="38"/>
    </location>
    <ligand>
        <name>Mg(2+)</name>
        <dbReference type="ChEBI" id="CHEBI:18420"/>
        <label>1</label>
        <note>catalytic</note>
    </ligand>
</feature>
<comment type="cofactor">
    <cofactor evidence="8">
        <name>Mg(2+)</name>
        <dbReference type="ChEBI" id="CHEBI:18420"/>
    </cofactor>
    <text evidence="8">Binds two Mg(2+) per subunit. The active form of the enzyme binds two Mg(2+) ions in its active site. The first Mg(2+) forms only one salt bridge with the protein.</text>
</comment>
<dbReference type="GO" id="GO:0016896">
    <property type="term" value="F:RNA exonuclease activity, producing 5'-phosphomonoesters"/>
    <property type="evidence" value="ECO:0007669"/>
    <property type="project" value="UniProtKB-UniRule"/>
</dbReference>